<sequence length="91" mass="10198">MWRTAPLVMRLLAVSLVALALADPGPGDTALVSRRPERPTVRATVPPRRQGRKKRRTTTTTTTIEPEEEDEEHTTPPTTTTIDPRLFDHSK</sequence>
<evidence type="ECO:0000313" key="3">
    <source>
        <dbReference type="EMBL" id="CAK1554127.1"/>
    </source>
</evidence>
<feature type="compositionally biased region" description="Low complexity" evidence="1">
    <location>
        <begin position="75"/>
        <end position="84"/>
    </location>
</feature>
<protein>
    <recommendedName>
        <fullName evidence="5">Secreted protein</fullName>
    </recommendedName>
</protein>
<keyword evidence="4" id="KW-1185">Reference proteome</keyword>
<gene>
    <name evidence="3" type="ORF">LNINA_LOCUS13063</name>
</gene>
<accession>A0AAV1JZ38</accession>
<name>A0AAV1JZ38_9NEOP</name>
<dbReference type="EMBL" id="CAVLEF010000265">
    <property type="protein sequence ID" value="CAK1554127.1"/>
    <property type="molecule type" value="Genomic_DNA"/>
</dbReference>
<organism evidence="3 4">
    <name type="scientific">Leptosia nina</name>
    <dbReference type="NCBI Taxonomy" id="320188"/>
    <lineage>
        <taxon>Eukaryota</taxon>
        <taxon>Metazoa</taxon>
        <taxon>Ecdysozoa</taxon>
        <taxon>Arthropoda</taxon>
        <taxon>Hexapoda</taxon>
        <taxon>Insecta</taxon>
        <taxon>Pterygota</taxon>
        <taxon>Neoptera</taxon>
        <taxon>Endopterygota</taxon>
        <taxon>Lepidoptera</taxon>
        <taxon>Glossata</taxon>
        <taxon>Ditrysia</taxon>
        <taxon>Papilionoidea</taxon>
        <taxon>Pieridae</taxon>
        <taxon>Pierinae</taxon>
        <taxon>Leptosia</taxon>
    </lineage>
</organism>
<feature type="signal peptide" evidence="2">
    <location>
        <begin position="1"/>
        <end position="22"/>
    </location>
</feature>
<reference evidence="3 4" key="1">
    <citation type="submission" date="2023-11" db="EMBL/GenBank/DDBJ databases">
        <authorList>
            <person name="Okamura Y."/>
        </authorList>
    </citation>
    <scope>NUCLEOTIDE SEQUENCE [LARGE SCALE GENOMIC DNA]</scope>
</reference>
<comment type="caution">
    <text evidence="3">The sequence shown here is derived from an EMBL/GenBank/DDBJ whole genome shotgun (WGS) entry which is preliminary data.</text>
</comment>
<dbReference type="Proteomes" id="UP001497472">
    <property type="component" value="Unassembled WGS sequence"/>
</dbReference>
<evidence type="ECO:0008006" key="5">
    <source>
        <dbReference type="Google" id="ProtNLM"/>
    </source>
</evidence>
<keyword evidence="2" id="KW-0732">Signal</keyword>
<proteinExistence type="predicted"/>
<evidence type="ECO:0000256" key="2">
    <source>
        <dbReference type="SAM" id="SignalP"/>
    </source>
</evidence>
<feature type="chain" id="PRO_5043965226" description="Secreted protein" evidence="2">
    <location>
        <begin position="23"/>
        <end position="91"/>
    </location>
</feature>
<evidence type="ECO:0000256" key="1">
    <source>
        <dbReference type="SAM" id="MobiDB-lite"/>
    </source>
</evidence>
<evidence type="ECO:0000313" key="4">
    <source>
        <dbReference type="Proteomes" id="UP001497472"/>
    </source>
</evidence>
<feature type="region of interest" description="Disordered" evidence="1">
    <location>
        <begin position="23"/>
        <end position="91"/>
    </location>
</feature>
<dbReference type="AlphaFoldDB" id="A0AAV1JZ38"/>